<organism evidence="3">
    <name type="scientific">candidate division WOR-3 bacterium</name>
    <dbReference type="NCBI Taxonomy" id="2052148"/>
    <lineage>
        <taxon>Bacteria</taxon>
        <taxon>Bacteria division WOR-3</taxon>
    </lineage>
</organism>
<protein>
    <submittedName>
        <fullName evidence="3">Glycine cleavage system protein H</fullName>
    </submittedName>
</protein>
<feature type="transmembrane region" description="Helical" evidence="2">
    <location>
        <begin position="16"/>
        <end position="36"/>
    </location>
</feature>
<sequence>MELYQYQWVDFFATKGLKYLLILGFWLALFPFWRLLMGPARRVSLLASRVWEAFSGWFNFPQTLYYHQGHTWAKLEDGLVKVGLDDFAQKLLGRPEAIELPLIGGKVKQGDIGWRMKIEGRTLEMLSPVSGEVLAINKKVLEDPGLILKDPYGEGWLLKVEPDNLKVELRNLLRGESLKGWIQGTIDRLRGRLGGELGLMYQDGGLPVSGFVRMIDPQNWDQIAREFLIPER</sequence>
<dbReference type="InterPro" id="IPR002930">
    <property type="entry name" value="GCV_H"/>
</dbReference>
<evidence type="ECO:0000256" key="1">
    <source>
        <dbReference type="ARBA" id="ARBA00022823"/>
    </source>
</evidence>
<dbReference type="SUPFAM" id="SSF51230">
    <property type="entry name" value="Single hybrid motif"/>
    <property type="match status" value="1"/>
</dbReference>
<evidence type="ECO:0000313" key="3">
    <source>
        <dbReference type="EMBL" id="HEN27896.1"/>
    </source>
</evidence>
<proteinExistence type="predicted"/>
<dbReference type="PANTHER" id="PTHR11715">
    <property type="entry name" value="GLYCINE CLEAVAGE SYSTEM H PROTEIN"/>
    <property type="match status" value="1"/>
</dbReference>
<dbReference type="PANTHER" id="PTHR11715:SF3">
    <property type="entry name" value="GLYCINE CLEAVAGE SYSTEM H PROTEIN-RELATED"/>
    <property type="match status" value="1"/>
</dbReference>
<dbReference type="GO" id="GO:0019464">
    <property type="term" value="P:glycine decarboxylation via glycine cleavage system"/>
    <property type="evidence" value="ECO:0007669"/>
    <property type="project" value="InterPro"/>
</dbReference>
<keyword evidence="2" id="KW-0812">Transmembrane</keyword>
<dbReference type="Gene3D" id="2.40.50.100">
    <property type="match status" value="1"/>
</dbReference>
<evidence type="ECO:0000256" key="2">
    <source>
        <dbReference type="SAM" id="Phobius"/>
    </source>
</evidence>
<comment type="caution">
    <text evidence="3">The sequence shown here is derived from an EMBL/GenBank/DDBJ whole genome shotgun (WGS) entry which is preliminary data.</text>
</comment>
<dbReference type="InterPro" id="IPR033753">
    <property type="entry name" value="GCV_H/Fam206"/>
</dbReference>
<dbReference type="CDD" id="cd06848">
    <property type="entry name" value="GCS_H"/>
    <property type="match status" value="1"/>
</dbReference>
<reference evidence="3" key="1">
    <citation type="journal article" date="2020" name="mSystems">
        <title>Genome- and Community-Level Interaction Insights into Carbon Utilization and Element Cycling Functions of Hydrothermarchaeota in Hydrothermal Sediment.</title>
        <authorList>
            <person name="Zhou Z."/>
            <person name="Liu Y."/>
            <person name="Xu W."/>
            <person name="Pan J."/>
            <person name="Luo Z.H."/>
            <person name="Li M."/>
        </authorList>
    </citation>
    <scope>NUCLEOTIDE SEQUENCE [LARGE SCALE GENOMIC DNA]</scope>
    <source>
        <strain evidence="3">SpSt-34</strain>
    </source>
</reference>
<accession>A0A7C2P3C2</accession>
<dbReference type="InterPro" id="IPR011053">
    <property type="entry name" value="Single_hybrid_motif"/>
</dbReference>
<dbReference type="GO" id="GO:0005829">
    <property type="term" value="C:cytosol"/>
    <property type="evidence" value="ECO:0007669"/>
    <property type="project" value="TreeGrafter"/>
</dbReference>
<keyword evidence="1" id="KW-0450">Lipoyl</keyword>
<keyword evidence="2" id="KW-0472">Membrane</keyword>
<keyword evidence="2" id="KW-1133">Transmembrane helix</keyword>
<dbReference type="EMBL" id="DSOL01000131">
    <property type="protein sequence ID" value="HEN27896.1"/>
    <property type="molecule type" value="Genomic_DNA"/>
</dbReference>
<dbReference type="GO" id="GO:0009249">
    <property type="term" value="P:protein lipoylation"/>
    <property type="evidence" value="ECO:0007669"/>
    <property type="project" value="TreeGrafter"/>
</dbReference>
<dbReference type="AlphaFoldDB" id="A0A7C2P3C2"/>
<dbReference type="Pfam" id="PF01597">
    <property type="entry name" value="GCV_H"/>
    <property type="match status" value="1"/>
</dbReference>
<name>A0A7C2P3C2_UNCW3</name>
<dbReference type="GO" id="GO:0005960">
    <property type="term" value="C:glycine cleavage complex"/>
    <property type="evidence" value="ECO:0007669"/>
    <property type="project" value="InterPro"/>
</dbReference>
<gene>
    <name evidence="3" type="ORF">ENQ77_04420</name>
</gene>